<feature type="transmembrane region" description="Helical" evidence="1">
    <location>
        <begin position="308"/>
        <end position="327"/>
    </location>
</feature>
<evidence type="ECO:0000313" key="3">
    <source>
        <dbReference type="Proteomes" id="UP000290289"/>
    </source>
</evidence>
<reference evidence="2 3" key="1">
    <citation type="submission" date="2018-10" db="EMBL/GenBank/DDBJ databases">
        <title>A high-quality apple genome assembly.</title>
        <authorList>
            <person name="Hu J."/>
        </authorList>
    </citation>
    <scope>NUCLEOTIDE SEQUENCE [LARGE SCALE GENOMIC DNA]</scope>
    <source>
        <strain evidence="3">cv. HFTH1</strain>
        <tissue evidence="2">Young leaf</tissue>
    </source>
</reference>
<keyword evidence="1" id="KW-0812">Transmembrane</keyword>
<dbReference type="Proteomes" id="UP000290289">
    <property type="component" value="Chromosome 10"/>
</dbReference>
<name>A0A498IVJ9_MALDO</name>
<dbReference type="InterPro" id="IPR006747">
    <property type="entry name" value="DUF599"/>
</dbReference>
<dbReference type="PANTHER" id="PTHR31168">
    <property type="entry name" value="OS02G0292800 PROTEIN"/>
    <property type="match status" value="1"/>
</dbReference>
<feature type="transmembrane region" description="Helical" evidence="1">
    <location>
        <begin position="268"/>
        <end position="288"/>
    </location>
</feature>
<keyword evidence="3" id="KW-1185">Reference proteome</keyword>
<feature type="transmembrane region" description="Helical" evidence="1">
    <location>
        <begin position="37"/>
        <end position="57"/>
    </location>
</feature>
<gene>
    <name evidence="2" type="ORF">DVH24_017280</name>
</gene>
<comment type="caution">
    <text evidence="2">The sequence shown here is derived from an EMBL/GenBank/DDBJ whole genome shotgun (WGS) entry which is preliminary data.</text>
</comment>
<sequence>MVNALNSNLFTFDGCGTKMLQRMFLTAPAVISSNTTATINLASISLTLCSLIEAWMANSTNNFVPREIIHGNTHRSIISIKYICLLTCFLLAFSCFVQSTRHFFHSNYLLSTVGATMRIDVKKAKRAVQRGSEFWSLGLRALYFVLNFLLWFFGAIPMLASSSVTVLILSCHEFKNPDTNQLRLEAMAFLHFLEEYLDVVLIPTGILIMLIYHLFLLYKYINHPLSTAIGSENNDKKTWVGKILHGKDVEVAKKVKTAIDVLSSNTSATTTLASISLTLCSLIGAWMANSNNFFPKEIIYGNTNPTTISIKYICLLTCFLLAFSCFVQSARHFVHSNYLLTTPGATAESDVKKAKKAVQRGSEFWSLGLRALYFALNFLLWFFGPIPMFASSVVTVVILSCHDFKKSCGDQKWPASAKARSDHLLSNLRFSIILKNEVTELPTHVVHMLPFNRNLDAINEKLTAGGKLAKKISLSP</sequence>
<dbReference type="PANTHER" id="PTHR31168:SF21">
    <property type="entry name" value="EMB|CAB89385.1"/>
    <property type="match status" value="1"/>
</dbReference>
<feature type="transmembrane region" description="Helical" evidence="1">
    <location>
        <begin position="78"/>
        <end position="97"/>
    </location>
</feature>
<keyword evidence="1" id="KW-1133">Transmembrane helix</keyword>
<protein>
    <submittedName>
        <fullName evidence="2">Uncharacterized protein</fullName>
    </submittedName>
</protein>
<accession>A0A498IVJ9</accession>
<dbReference type="AlphaFoldDB" id="A0A498IVJ9"/>
<keyword evidence="1" id="KW-0472">Membrane</keyword>
<proteinExistence type="predicted"/>
<dbReference type="Pfam" id="PF04654">
    <property type="entry name" value="DUF599"/>
    <property type="match status" value="2"/>
</dbReference>
<organism evidence="2 3">
    <name type="scientific">Malus domestica</name>
    <name type="common">Apple</name>
    <name type="synonym">Pyrus malus</name>
    <dbReference type="NCBI Taxonomy" id="3750"/>
    <lineage>
        <taxon>Eukaryota</taxon>
        <taxon>Viridiplantae</taxon>
        <taxon>Streptophyta</taxon>
        <taxon>Embryophyta</taxon>
        <taxon>Tracheophyta</taxon>
        <taxon>Spermatophyta</taxon>
        <taxon>Magnoliopsida</taxon>
        <taxon>eudicotyledons</taxon>
        <taxon>Gunneridae</taxon>
        <taxon>Pentapetalae</taxon>
        <taxon>rosids</taxon>
        <taxon>fabids</taxon>
        <taxon>Rosales</taxon>
        <taxon>Rosaceae</taxon>
        <taxon>Amygdaloideae</taxon>
        <taxon>Maleae</taxon>
        <taxon>Malus</taxon>
    </lineage>
</organism>
<evidence type="ECO:0000313" key="2">
    <source>
        <dbReference type="EMBL" id="RXH86227.1"/>
    </source>
</evidence>
<feature type="transmembrane region" description="Helical" evidence="1">
    <location>
        <begin position="199"/>
        <end position="218"/>
    </location>
</feature>
<feature type="transmembrane region" description="Helical" evidence="1">
    <location>
        <begin position="141"/>
        <end position="160"/>
    </location>
</feature>
<dbReference type="EMBL" id="RDQH01000336">
    <property type="protein sequence ID" value="RXH86227.1"/>
    <property type="molecule type" value="Genomic_DNA"/>
</dbReference>
<feature type="transmembrane region" description="Helical" evidence="1">
    <location>
        <begin position="372"/>
        <end position="399"/>
    </location>
</feature>
<evidence type="ECO:0000256" key="1">
    <source>
        <dbReference type="SAM" id="Phobius"/>
    </source>
</evidence>